<feature type="domain" description="DUF6160" evidence="2">
    <location>
        <begin position="9"/>
        <end position="76"/>
    </location>
</feature>
<dbReference type="RefSeq" id="WP_151131323.1">
    <property type="nucleotide sequence ID" value="NZ_CP043311.1"/>
</dbReference>
<name>A0A5J6QIX7_9GAMM</name>
<evidence type="ECO:0000313" key="4">
    <source>
        <dbReference type="Proteomes" id="UP000327179"/>
    </source>
</evidence>
<organism evidence="3 4">
    <name type="scientific">Metapseudomonas lalkuanensis</name>
    <dbReference type="NCBI Taxonomy" id="2604832"/>
    <lineage>
        <taxon>Bacteria</taxon>
        <taxon>Pseudomonadati</taxon>
        <taxon>Pseudomonadota</taxon>
        <taxon>Gammaproteobacteria</taxon>
        <taxon>Pseudomonadales</taxon>
        <taxon>Pseudomonadaceae</taxon>
        <taxon>Metapseudomonas</taxon>
    </lineage>
</organism>
<sequence length="185" mass="19605">MPRTTKNLRLALACGTALLSGTGQAALESLDNQALSEISGQAGINLRLDVMARIDSITWNDDGGSLSLRNVRIDNGCLKPGDCPNGAGGSFPLGAAQLGLTLPIFGVDQPTLKIDVVKNAAGTQQVRLELPDLTTINDQLQGSGIPAQRIRVRVAADMHVGESRLGSLEIRDITDLRGNFRVWGH</sequence>
<gene>
    <name evidence="3" type="ORF">FXN65_01475</name>
</gene>
<keyword evidence="4" id="KW-1185">Reference proteome</keyword>
<reference evidence="3 4" key="1">
    <citation type="submission" date="2019-08" db="EMBL/GenBank/DDBJ databases">
        <title>Whole-genome Sequencing of e-waste polymer degrading bacterium Pseudomonas sp. strain PE08.</title>
        <authorList>
            <person name="Kirdat K."/>
            <person name="Debbarma P."/>
            <person name="Narawade N."/>
            <person name="Suyal D."/>
            <person name="Thorat V."/>
            <person name="Shouche Y."/>
            <person name="Goel R."/>
            <person name="Yadav A."/>
        </authorList>
    </citation>
    <scope>NUCLEOTIDE SEQUENCE [LARGE SCALE GENOMIC DNA]</scope>
    <source>
        <strain evidence="3 4">PE08</strain>
    </source>
</reference>
<dbReference type="KEGG" id="plal:FXN65_01475"/>
<dbReference type="InterPro" id="IPR046158">
    <property type="entry name" value="DUF6160"/>
</dbReference>
<dbReference type="EMBL" id="CP043311">
    <property type="protein sequence ID" value="QEY60776.1"/>
    <property type="molecule type" value="Genomic_DNA"/>
</dbReference>
<evidence type="ECO:0000256" key="1">
    <source>
        <dbReference type="SAM" id="SignalP"/>
    </source>
</evidence>
<dbReference type="AlphaFoldDB" id="A0A5J6QIX7"/>
<accession>A0A5J6QIX7</accession>
<proteinExistence type="predicted"/>
<evidence type="ECO:0000259" key="2">
    <source>
        <dbReference type="Pfam" id="PF19657"/>
    </source>
</evidence>
<dbReference type="Pfam" id="PF19657">
    <property type="entry name" value="DUF6160"/>
    <property type="match status" value="1"/>
</dbReference>
<evidence type="ECO:0000313" key="3">
    <source>
        <dbReference type="EMBL" id="QEY60776.1"/>
    </source>
</evidence>
<protein>
    <recommendedName>
        <fullName evidence="2">DUF6160 domain-containing protein</fullName>
    </recommendedName>
</protein>
<feature type="chain" id="PRO_5023863389" description="DUF6160 domain-containing protein" evidence="1">
    <location>
        <begin position="26"/>
        <end position="185"/>
    </location>
</feature>
<dbReference type="Proteomes" id="UP000327179">
    <property type="component" value="Chromosome"/>
</dbReference>
<keyword evidence="1" id="KW-0732">Signal</keyword>
<feature type="signal peptide" evidence="1">
    <location>
        <begin position="1"/>
        <end position="25"/>
    </location>
</feature>